<dbReference type="AlphaFoldDB" id="A0A345RZ11"/>
<dbReference type="EMBL" id="CP029608">
    <property type="protein sequence ID" value="AXI64527.1"/>
    <property type="molecule type" value="Genomic_DNA"/>
</dbReference>
<keyword evidence="1" id="KW-0732">Signal</keyword>
<accession>A0A345RZ11</accession>
<dbReference type="KEGG" id="pke:DLD99_25460"/>
<evidence type="ECO:0000256" key="1">
    <source>
        <dbReference type="SAM" id="SignalP"/>
    </source>
</evidence>
<organism evidence="2 3">
    <name type="scientific">Pseudomonas kribbensis</name>
    <dbReference type="NCBI Taxonomy" id="1628086"/>
    <lineage>
        <taxon>Bacteria</taxon>
        <taxon>Pseudomonadati</taxon>
        <taxon>Pseudomonadota</taxon>
        <taxon>Gammaproteobacteria</taxon>
        <taxon>Pseudomonadales</taxon>
        <taxon>Pseudomonadaceae</taxon>
        <taxon>Pseudomonas</taxon>
    </lineage>
</organism>
<proteinExistence type="predicted"/>
<evidence type="ECO:0000313" key="2">
    <source>
        <dbReference type="EMBL" id="AXI64527.1"/>
    </source>
</evidence>
<gene>
    <name evidence="2" type="ORF">DLD99_25460</name>
</gene>
<evidence type="ECO:0000313" key="3">
    <source>
        <dbReference type="Proteomes" id="UP000253720"/>
    </source>
</evidence>
<name>A0A345RZ11_9PSED</name>
<feature type="signal peptide" evidence="1">
    <location>
        <begin position="1"/>
        <end position="25"/>
    </location>
</feature>
<sequence length="144" mass="15580">MITHLMNSRLTSAALATTAYLSLTACVGIGVSLPEKTTLKTDAYRVQNYRSTPPQITRTAKSTPVREWCGITVWALVVPVPLKLPVCTSYSEQSFGKDEFGNEAVLLNTEQEVPSPLYACGPFMVLGPIVHGYEGNALCGVFPN</sequence>
<feature type="chain" id="PRO_5017055410" description="Lipoprotein" evidence="1">
    <location>
        <begin position="26"/>
        <end position="144"/>
    </location>
</feature>
<reference evidence="2 3" key="1">
    <citation type="submission" date="2018-05" db="EMBL/GenBank/DDBJ databases">
        <title>Complete genome sequence of Pseudomonas kribbensis 46-2(T).</title>
        <authorList>
            <person name="Jeong H."/>
            <person name="Lee S.-G."/>
            <person name="Rha E."/>
            <person name="Kim H."/>
        </authorList>
    </citation>
    <scope>NUCLEOTIDE SEQUENCE [LARGE SCALE GENOMIC DNA]</scope>
    <source>
        <strain evidence="2 3">46-2</strain>
    </source>
</reference>
<dbReference type="Proteomes" id="UP000253720">
    <property type="component" value="Chromosome"/>
</dbReference>
<keyword evidence="3" id="KW-1185">Reference proteome</keyword>
<protein>
    <recommendedName>
        <fullName evidence="4">Lipoprotein</fullName>
    </recommendedName>
</protein>
<evidence type="ECO:0008006" key="4">
    <source>
        <dbReference type="Google" id="ProtNLM"/>
    </source>
</evidence>